<name>Q2W6H9_PARM1</name>
<dbReference type="STRING" id="342108.amb1742"/>
<dbReference type="AlphaFoldDB" id="Q2W6H9"/>
<sequence length="98" mass="10898">MTDGMPKVLQQIVAERCAQDVQWGGPEHDDGHDADDWRQLLRRHIDRLADPYDSAAPAADYRDRLIKIAAIAVASATAWDRAMANAEANLRPESTKES</sequence>
<keyword evidence="2" id="KW-1185">Reference proteome</keyword>
<accession>Q2W6H9</accession>
<dbReference type="EMBL" id="AP007255">
    <property type="protein sequence ID" value="BAE50546.1"/>
    <property type="molecule type" value="Genomic_DNA"/>
</dbReference>
<dbReference type="HOGENOM" id="CLU_2330403_0_0_5"/>
<organism evidence="1 2">
    <name type="scientific">Paramagnetospirillum magneticum (strain ATCC 700264 / AMB-1)</name>
    <name type="common">Magnetospirillum magneticum</name>
    <dbReference type="NCBI Taxonomy" id="342108"/>
    <lineage>
        <taxon>Bacteria</taxon>
        <taxon>Pseudomonadati</taxon>
        <taxon>Pseudomonadota</taxon>
        <taxon>Alphaproteobacteria</taxon>
        <taxon>Rhodospirillales</taxon>
        <taxon>Magnetospirillaceae</taxon>
        <taxon>Paramagnetospirillum</taxon>
    </lineage>
</organism>
<proteinExistence type="predicted"/>
<reference evidence="1 2" key="1">
    <citation type="journal article" date="2005" name="DNA Res.">
        <title>Complete genome sequence of the facultative anaerobic magnetotactic bacterium Magnetospirillum sp. strain AMB-1.</title>
        <authorList>
            <person name="Matsunaga T."/>
            <person name="Okamura Y."/>
            <person name="Fukuda Y."/>
            <person name="Wahyudi A.T."/>
            <person name="Murase Y."/>
            <person name="Takeyama H."/>
        </authorList>
    </citation>
    <scope>NUCLEOTIDE SEQUENCE [LARGE SCALE GENOMIC DNA]</scope>
    <source>
        <strain evidence="2">ATCC 700264 / AMB-1</strain>
    </source>
</reference>
<dbReference type="Proteomes" id="UP000007058">
    <property type="component" value="Chromosome"/>
</dbReference>
<dbReference type="KEGG" id="mag:amb1742"/>
<gene>
    <name evidence="1" type="ordered locus">amb1742</name>
</gene>
<evidence type="ECO:0000313" key="2">
    <source>
        <dbReference type="Proteomes" id="UP000007058"/>
    </source>
</evidence>
<protein>
    <submittedName>
        <fullName evidence="1">Uncharacterized protein</fullName>
    </submittedName>
</protein>
<evidence type="ECO:0000313" key="1">
    <source>
        <dbReference type="EMBL" id="BAE50546.1"/>
    </source>
</evidence>